<feature type="region of interest" description="Disordered" evidence="1">
    <location>
        <begin position="255"/>
        <end position="321"/>
    </location>
</feature>
<feature type="region of interest" description="Disordered" evidence="1">
    <location>
        <begin position="136"/>
        <end position="166"/>
    </location>
</feature>
<comment type="caution">
    <text evidence="3">The sequence shown here is derived from an EMBL/GenBank/DDBJ whole genome shotgun (WGS) entry which is preliminary data.</text>
</comment>
<gene>
    <name evidence="3" type="ORF">WJX81_004454</name>
</gene>
<dbReference type="AlphaFoldDB" id="A0AAW1R277"/>
<accession>A0AAW1R277</accession>
<feature type="compositionally biased region" description="Basic and acidic residues" evidence="1">
    <location>
        <begin position="267"/>
        <end position="296"/>
    </location>
</feature>
<reference evidence="3 4" key="1">
    <citation type="journal article" date="2024" name="Nat. Commun.">
        <title>Phylogenomics reveals the evolutionary origins of lichenization in chlorophyte algae.</title>
        <authorList>
            <person name="Puginier C."/>
            <person name="Libourel C."/>
            <person name="Otte J."/>
            <person name="Skaloud P."/>
            <person name="Haon M."/>
            <person name="Grisel S."/>
            <person name="Petersen M."/>
            <person name="Berrin J.G."/>
            <person name="Delaux P.M."/>
            <person name="Dal Grande F."/>
            <person name="Keller J."/>
        </authorList>
    </citation>
    <scope>NUCLEOTIDE SEQUENCE [LARGE SCALE GENOMIC DNA]</scope>
    <source>
        <strain evidence="3 4">SAG 245.80</strain>
    </source>
</reference>
<dbReference type="GO" id="GO:0006401">
    <property type="term" value="P:RNA catabolic process"/>
    <property type="evidence" value="ECO:0007669"/>
    <property type="project" value="TreeGrafter"/>
</dbReference>
<evidence type="ECO:0000313" key="4">
    <source>
        <dbReference type="Proteomes" id="UP001445335"/>
    </source>
</evidence>
<organism evidence="3 4">
    <name type="scientific">Elliptochloris bilobata</name>
    <dbReference type="NCBI Taxonomy" id="381761"/>
    <lineage>
        <taxon>Eukaryota</taxon>
        <taxon>Viridiplantae</taxon>
        <taxon>Chlorophyta</taxon>
        <taxon>core chlorophytes</taxon>
        <taxon>Trebouxiophyceae</taxon>
        <taxon>Trebouxiophyceae incertae sedis</taxon>
        <taxon>Elliptochloris clade</taxon>
        <taxon>Elliptochloris</taxon>
    </lineage>
</organism>
<name>A0AAW1R277_9CHLO</name>
<dbReference type="InterPro" id="IPR040456">
    <property type="entry name" value="RNase_H2_suB"/>
</dbReference>
<dbReference type="Gene3D" id="2.20.25.530">
    <property type="match status" value="1"/>
</dbReference>
<dbReference type="PANTHER" id="PTHR13383">
    <property type="entry name" value="RIBONUCLEASE H2 SUBUNIT B"/>
    <property type="match status" value="1"/>
</dbReference>
<dbReference type="Proteomes" id="UP001445335">
    <property type="component" value="Unassembled WGS sequence"/>
</dbReference>
<dbReference type="PANTHER" id="PTHR13383:SF11">
    <property type="entry name" value="RIBONUCLEASE H2 SUBUNIT B"/>
    <property type="match status" value="1"/>
</dbReference>
<dbReference type="GO" id="GO:0005654">
    <property type="term" value="C:nucleoplasm"/>
    <property type="evidence" value="ECO:0007669"/>
    <property type="project" value="TreeGrafter"/>
</dbReference>
<dbReference type="GO" id="GO:0032299">
    <property type="term" value="C:ribonuclease H2 complex"/>
    <property type="evidence" value="ECO:0007669"/>
    <property type="project" value="InterPro"/>
</dbReference>
<proteinExistence type="predicted"/>
<protein>
    <recommendedName>
        <fullName evidence="2">Ribonuclease H2 subunit B wHTH domain-containing protein</fullName>
    </recommendedName>
</protein>
<evidence type="ECO:0000256" key="1">
    <source>
        <dbReference type="SAM" id="MobiDB-lite"/>
    </source>
</evidence>
<evidence type="ECO:0000313" key="3">
    <source>
        <dbReference type="EMBL" id="KAK9828045.1"/>
    </source>
</evidence>
<feature type="domain" description="Ribonuclease H2 subunit B wHTH" evidence="2">
    <location>
        <begin position="166"/>
        <end position="204"/>
    </location>
</feature>
<evidence type="ECO:0000259" key="2">
    <source>
        <dbReference type="Pfam" id="PF09468"/>
    </source>
</evidence>
<keyword evidence="4" id="KW-1185">Reference proteome</keyword>
<dbReference type="Gene3D" id="1.10.20.120">
    <property type="match status" value="1"/>
</dbReference>
<sequence length="321" mass="33483">MARRTLAPASVTVAAAFTGGKGVANAWDGEPIELLHPRTGAPAPFLVLAGRLCEANLFRAAHAAWFAGERVLADGGLALVTPVDPLFPALPLLEAARRQTADAPAGVFCDAEQALHCERCPHAACLAALLGAGAHEPASEGPQEPASGEAQELASGGLQEPQAQRSQLEAVCETRDVAGERFYRVDDARVLAWLRCKVARAAAALRGSGGAFGGMDDAGLAAYAAGLLGEWLSPAWQRKLAAAYGLPASGGDAKALQPLNRMPPDIANERPEKRPKVDPKEHARRVAAEAKAEAKKAQLARESSGMRSISSFFGAPKGRPK</sequence>
<dbReference type="Pfam" id="PF09468">
    <property type="entry name" value="RNase_H2-Ydr279"/>
    <property type="match status" value="1"/>
</dbReference>
<dbReference type="EMBL" id="JALJOU010000053">
    <property type="protein sequence ID" value="KAK9828045.1"/>
    <property type="molecule type" value="Genomic_DNA"/>
</dbReference>
<dbReference type="InterPro" id="IPR019024">
    <property type="entry name" value="RNase_H2_suB_wHTH"/>
</dbReference>